<evidence type="ECO:0000259" key="1">
    <source>
        <dbReference type="Pfam" id="PF00685"/>
    </source>
</evidence>
<dbReference type="OrthoDB" id="8157416at2"/>
<dbReference type="Pfam" id="PF00685">
    <property type="entry name" value="Sulfotransfer_1"/>
    <property type="match status" value="1"/>
</dbReference>
<protein>
    <recommendedName>
        <fullName evidence="1">Sulfotransferase domain-containing protein</fullName>
    </recommendedName>
</protein>
<name>A0A2G5K799_9RHOB</name>
<accession>A0A2G5K799</accession>
<reference evidence="2 3" key="1">
    <citation type="submission" date="2016-08" db="EMBL/GenBank/DDBJ databases">
        <title>Draft genome of Amylibacter sp. strain 4G11.</title>
        <authorList>
            <person name="Wong S.-K."/>
            <person name="Hamasaki K."/>
            <person name="Yoshizawa S."/>
        </authorList>
    </citation>
    <scope>NUCLEOTIDE SEQUENCE [LARGE SCALE GENOMIC DNA]</scope>
    <source>
        <strain evidence="2 3">4G11</strain>
    </source>
</reference>
<gene>
    <name evidence="2" type="ORF">BFP76_05120</name>
</gene>
<dbReference type="GO" id="GO:0008146">
    <property type="term" value="F:sulfotransferase activity"/>
    <property type="evidence" value="ECO:0007669"/>
    <property type="project" value="InterPro"/>
</dbReference>
<dbReference type="RefSeq" id="WP_099593051.1">
    <property type="nucleotide sequence ID" value="NZ_MDGM01000012.1"/>
</dbReference>
<dbReference type="SUPFAM" id="SSF52540">
    <property type="entry name" value="P-loop containing nucleoside triphosphate hydrolases"/>
    <property type="match status" value="1"/>
</dbReference>
<organism evidence="2 3">
    <name type="scientific">Paramylibacter kogurei</name>
    <dbReference type="NCBI Taxonomy" id="1889778"/>
    <lineage>
        <taxon>Bacteria</taxon>
        <taxon>Pseudomonadati</taxon>
        <taxon>Pseudomonadota</taxon>
        <taxon>Alphaproteobacteria</taxon>
        <taxon>Rhodobacterales</taxon>
        <taxon>Paracoccaceae</taxon>
        <taxon>Paramylibacter</taxon>
    </lineage>
</organism>
<comment type="caution">
    <text evidence="2">The sequence shown here is derived from an EMBL/GenBank/DDBJ whole genome shotgun (WGS) entry which is preliminary data.</text>
</comment>
<dbReference type="Gene3D" id="3.40.50.300">
    <property type="entry name" value="P-loop containing nucleotide triphosphate hydrolases"/>
    <property type="match status" value="1"/>
</dbReference>
<dbReference type="EMBL" id="MDGM01000012">
    <property type="protein sequence ID" value="PIB24574.1"/>
    <property type="molecule type" value="Genomic_DNA"/>
</dbReference>
<sequence length="265" mass="30432">MSILTHRFPTTTHPLGAKTVFCYGMTKCGSTLAFETTRSALELSGFPQPRLSESALGISRKINFCQHLNSNNINALKNEVRAIGHPIAIKTHTRPDPVVINMIDQGDALVQATYRDPREMALSMLDHGRKSRQSGMNAFSEIKDLDDAMRNIRSQIDSLTQWLYRPNCLPIYYSDLAFSQIDTTRRILAQLQLDIDPRRVIKHVAQNRFTQMNKAVRDRYRHEMTRTQSRAFRRAFPQFYDTLIKQRKSLSGFGEPPLRDGYELV</sequence>
<evidence type="ECO:0000313" key="3">
    <source>
        <dbReference type="Proteomes" id="UP000231516"/>
    </source>
</evidence>
<keyword evidence="3" id="KW-1185">Reference proteome</keyword>
<evidence type="ECO:0000313" key="2">
    <source>
        <dbReference type="EMBL" id="PIB24574.1"/>
    </source>
</evidence>
<dbReference type="Proteomes" id="UP000231516">
    <property type="component" value="Unassembled WGS sequence"/>
</dbReference>
<dbReference type="InterPro" id="IPR027417">
    <property type="entry name" value="P-loop_NTPase"/>
</dbReference>
<feature type="domain" description="Sulfotransferase" evidence="1">
    <location>
        <begin position="20"/>
        <end position="233"/>
    </location>
</feature>
<dbReference type="InterPro" id="IPR000863">
    <property type="entry name" value="Sulfotransferase_dom"/>
</dbReference>
<dbReference type="AlphaFoldDB" id="A0A2G5K799"/>
<proteinExistence type="predicted"/>